<dbReference type="EMBL" id="JABFDY010000007">
    <property type="protein sequence ID" value="KAF7704888.1"/>
    <property type="molecule type" value="Genomic_DNA"/>
</dbReference>
<dbReference type="AlphaFoldDB" id="A0A8T0BCM6"/>
<dbReference type="Pfam" id="PF14958">
    <property type="entry name" value="PAAT-like"/>
    <property type="match status" value="1"/>
</dbReference>
<dbReference type="InterPro" id="IPR028043">
    <property type="entry name" value="PAAT-like"/>
</dbReference>
<keyword evidence="1" id="KW-0175">Coiled coil</keyword>
<accession>A0A8T0BCM6</accession>
<proteinExistence type="predicted"/>
<name>A0A8T0BCM6_SILME</name>
<comment type="caution">
    <text evidence="3">The sequence shown here is derived from an EMBL/GenBank/DDBJ whole genome shotgun (WGS) entry which is preliminary data.</text>
</comment>
<evidence type="ECO:0000313" key="3">
    <source>
        <dbReference type="EMBL" id="KAF7704888.1"/>
    </source>
</evidence>
<evidence type="ECO:0000256" key="2">
    <source>
        <dbReference type="SAM" id="MobiDB-lite"/>
    </source>
</evidence>
<feature type="coiled-coil region" evidence="1">
    <location>
        <begin position="311"/>
        <end position="346"/>
    </location>
</feature>
<evidence type="ECO:0000313" key="4">
    <source>
        <dbReference type="Proteomes" id="UP000606274"/>
    </source>
</evidence>
<gene>
    <name evidence="3" type="ORF">HF521_020174</name>
</gene>
<feature type="region of interest" description="Disordered" evidence="2">
    <location>
        <begin position="234"/>
        <end position="268"/>
    </location>
</feature>
<sequence>MMSSSGDSVVSSHTSWVCISPTELKEILLTPQEDLITQDILEPSDLCAPVLLERVEESSPCLITLLCRPDSGAVISSVQVVSEARTLEVYSLSGDYCGTSRGEEDPRWQHSSGEEKRVFYRSHLVLEFPLASCEVKLLSLGGRSVVVIRQVVVGLQFYQGAEFRPVPAPSIDLHRVRAMMQEMGTTLSPGAQNLMDMVQFQQKNKADVLGGFLPLLMEGGALACLAKEKKAAGDVAAPVPGGNPDQSSAPGAVAGGPGGNQSPVSPDLLPMLHSVCGHVTQLRLDSLNSPKKLNGERENQMCSEGLEKLLENVVEKRMHDLENRLKEHMDARLDALQQRLELTLHQLSLLPCSPNP</sequence>
<dbReference type="Proteomes" id="UP000606274">
    <property type="component" value="Unassembled WGS sequence"/>
</dbReference>
<reference evidence="3" key="1">
    <citation type="submission" date="2020-08" db="EMBL/GenBank/DDBJ databases">
        <title>Chromosome-level assembly of Southern catfish (Silurus meridionalis) provides insights into visual adaptation to the nocturnal and benthic lifestyles.</title>
        <authorList>
            <person name="Zhang Y."/>
            <person name="Wang D."/>
            <person name="Peng Z."/>
        </authorList>
    </citation>
    <scope>NUCLEOTIDE SEQUENCE</scope>
    <source>
        <strain evidence="3">SWU-2019-XX</strain>
        <tissue evidence="3">Muscle</tissue>
    </source>
</reference>
<dbReference type="OrthoDB" id="5981473at2759"/>
<protein>
    <submittedName>
        <fullName evidence="3">Uncharacterized protein</fullName>
    </submittedName>
</protein>
<dbReference type="PANTHER" id="PTHR14787">
    <property type="entry name" value="C10ORF188 FAMILY MEMBER"/>
    <property type="match status" value="1"/>
</dbReference>
<dbReference type="PANTHER" id="PTHR14787:SF1">
    <property type="entry name" value="ATPASE PAAT"/>
    <property type="match status" value="1"/>
</dbReference>
<evidence type="ECO:0000256" key="1">
    <source>
        <dbReference type="SAM" id="Coils"/>
    </source>
</evidence>
<organism evidence="3 4">
    <name type="scientific">Silurus meridionalis</name>
    <name type="common">Southern catfish</name>
    <name type="synonym">Silurus soldatovi meridionalis</name>
    <dbReference type="NCBI Taxonomy" id="175797"/>
    <lineage>
        <taxon>Eukaryota</taxon>
        <taxon>Metazoa</taxon>
        <taxon>Chordata</taxon>
        <taxon>Craniata</taxon>
        <taxon>Vertebrata</taxon>
        <taxon>Euteleostomi</taxon>
        <taxon>Actinopterygii</taxon>
        <taxon>Neopterygii</taxon>
        <taxon>Teleostei</taxon>
        <taxon>Ostariophysi</taxon>
        <taxon>Siluriformes</taxon>
        <taxon>Siluridae</taxon>
        <taxon>Silurus</taxon>
    </lineage>
</organism>
<keyword evidence="4" id="KW-1185">Reference proteome</keyword>